<accession>A0ABR7MAP6</accession>
<reference evidence="3 4" key="1">
    <citation type="submission" date="2016-07" db="EMBL/GenBank/DDBJ databases">
        <title>Genome analysis of Flavihumibacter stibioxidans YS-17.</title>
        <authorList>
            <person name="Shi K."/>
            <person name="Han Y."/>
            <person name="Wang G."/>
        </authorList>
    </citation>
    <scope>NUCLEOTIDE SEQUENCE [LARGE SCALE GENOMIC DNA]</scope>
    <source>
        <strain evidence="3 4">YS-17</strain>
    </source>
</reference>
<name>A0ABR7MAP6_9BACT</name>
<dbReference type="SUPFAM" id="SSF49344">
    <property type="entry name" value="CBD9-like"/>
    <property type="match status" value="1"/>
</dbReference>
<gene>
    <name evidence="3" type="ORF">BC349_11570</name>
</gene>
<evidence type="ECO:0000313" key="4">
    <source>
        <dbReference type="Proteomes" id="UP000765802"/>
    </source>
</evidence>
<evidence type="ECO:0000259" key="2">
    <source>
        <dbReference type="Pfam" id="PF06452"/>
    </source>
</evidence>
<keyword evidence="4" id="KW-1185">Reference proteome</keyword>
<feature type="domain" description="Carbohydrate-binding" evidence="2">
    <location>
        <begin position="46"/>
        <end position="199"/>
    </location>
</feature>
<dbReference type="CDD" id="cd09620">
    <property type="entry name" value="CBM9_like_3"/>
    <property type="match status" value="1"/>
</dbReference>
<dbReference type="EMBL" id="MBUA01000023">
    <property type="protein sequence ID" value="MBC6491691.1"/>
    <property type="molecule type" value="Genomic_DNA"/>
</dbReference>
<proteinExistence type="predicted"/>
<dbReference type="PANTHER" id="PTHR35532">
    <property type="entry name" value="SIMILAR TO POLYHYDROXYALKANOATE DEPOLYMERASE"/>
    <property type="match status" value="1"/>
</dbReference>
<dbReference type="InterPro" id="IPR010502">
    <property type="entry name" value="Carb-bd_dom_fam9"/>
</dbReference>
<dbReference type="Gene3D" id="2.60.40.1190">
    <property type="match status" value="1"/>
</dbReference>
<dbReference type="Pfam" id="PF06452">
    <property type="entry name" value="CBM9_1"/>
    <property type="match status" value="1"/>
</dbReference>
<evidence type="ECO:0000313" key="3">
    <source>
        <dbReference type="EMBL" id="MBC6491691.1"/>
    </source>
</evidence>
<organism evidence="3 4">
    <name type="scientific">Flavihumibacter stibioxidans</name>
    <dbReference type="NCBI Taxonomy" id="1834163"/>
    <lineage>
        <taxon>Bacteria</taxon>
        <taxon>Pseudomonadati</taxon>
        <taxon>Bacteroidota</taxon>
        <taxon>Chitinophagia</taxon>
        <taxon>Chitinophagales</taxon>
        <taxon>Chitinophagaceae</taxon>
        <taxon>Flavihumibacter</taxon>
    </lineage>
</organism>
<dbReference type="Proteomes" id="UP000765802">
    <property type="component" value="Unassembled WGS sequence"/>
</dbReference>
<evidence type="ECO:0000256" key="1">
    <source>
        <dbReference type="SAM" id="SignalP"/>
    </source>
</evidence>
<feature type="chain" id="PRO_5045404645" description="Carbohydrate-binding domain-containing protein" evidence="1">
    <location>
        <begin position="23"/>
        <end position="268"/>
    </location>
</feature>
<comment type="caution">
    <text evidence="3">The sequence shown here is derived from an EMBL/GenBank/DDBJ whole genome shotgun (WGS) entry which is preliminary data.</text>
</comment>
<dbReference type="RefSeq" id="WP_187257015.1">
    <property type="nucleotide sequence ID" value="NZ_JBHULF010000007.1"/>
</dbReference>
<keyword evidence="1" id="KW-0732">Signal</keyword>
<protein>
    <recommendedName>
        <fullName evidence="2">Carbohydrate-binding domain-containing protein</fullName>
    </recommendedName>
</protein>
<feature type="signal peptide" evidence="1">
    <location>
        <begin position="1"/>
        <end position="22"/>
    </location>
</feature>
<dbReference type="PANTHER" id="PTHR35532:SF5">
    <property type="entry name" value="CARBOHYDRATE-BINDING DOMAIN-CONTAINING PROTEIN"/>
    <property type="match status" value="1"/>
</dbReference>
<sequence>MTGYMKQLKILFLILGLSPELAAQVHPVASLPLRYDVRKAASPLKIDGKTDPAWDHAAWSSFFVDIEGSKRPQPLYKTKVKMLWDENHLYILAEMEEPHLWGTLTARDAIIYRDHDFEVFLDPNNDQQQYFEYEINALGTVMDLFMNKPYKKGGHAELQWNSVRLQSAVALKGTLNDNRDRDTGWMVEMAIPYKDLERPGRISHPKTGLHWRINFSRVQWTLDMDGKSYRKRKTRDGKFLNENNWVWSPQGLIDMHQPQYWGIIHFID</sequence>